<dbReference type="SUPFAM" id="SSF50156">
    <property type="entry name" value="PDZ domain-like"/>
    <property type="match status" value="1"/>
</dbReference>
<keyword evidence="5" id="KW-0812">Transmembrane</keyword>
<dbReference type="RefSeq" id="WP_047941021.1">
    <property type="nucleotide sequence ID" value="NZ_LDPH01000003.1"/>
</dbReference>
<feature type="transmembrane region" description="Helical" evidence="5">
    <location>
        <begin position="21"/>
        <end position="41"/>
    </location>
</feature>
<dbReference type="EMBL" id="LDPH01000003">
    <property type="protein sequence ID" value="KLV27700.1"/>
    <property type="molecule type" value="Genomic_DNA"/>
</dbReference>
<dbReference type="InterPro" id="IPR036034">
    <property type="entry name" value="PDZ_sf"/>
</dbReference>
<evidence type="ECO:0000259" key="6">
    <source>
        <dbReference type="PROSITE" id="PS50106"/>
    </source>
</evidence>
<dbReference type="SMART" id="SM00228">
    <property type="entry name" value="PDZ"/>
    <property type="match status" value="1"/>
</dbReference>
<sequence length="403" mass="43121">MKLVEYDYGNRGDGPKRGSRRGYFFSGFIGAVIGALLVLLLSPRLTDLAIFQNGNENEQIVTNSDGIKTQNISLNVETDITKAVDKAADSVVGITNLQSSNFWADETTAQEAGTGSGVIYKKSGGKAFIVTNNHVVQGATELEVTLSDGKKINAKLIGADIWTDLAVVEVAAKEITKVAEFGNSDSLKAGEPVIAIGNPLGLTFSGSVTQGIISGLQRTIPVDINEDGTPDWQSEVIQTDAAINPGNSGGALVNIEGQLIGINSMKIAESAVEGIGLAIPINSAIPIIEDLEQHGEVMRPYMGVELQSVSDIPGYYQQEALKLPNDVTTGVAIKDVSRNSPAQKAGLKELDVIVELDGEEIVDLIALRKHLYTEKKIGDKMEVKYYRNGKLETTELTLSEEEM</sequence>
<dbReference type="GO" id="GO:0004252">
    <property type="term" value="F:serine-type endopeptidase activity"/>
    <property type="evidence" value="ECO:0007669"/>
    <property type="project" value="InterPro"/>
</dbReference>
<dbReference type="CDD" id="cd06781">
    <property type="entry name" value="cpPDZ_BsHtra-like"/>
    <property type="match status" value="1"/>
</dbReference>
<evidence type="ECO:0000313" key="7">
    <source>
        <dbReference type="EMBL" id="KLV27700.1"/>
    </source>
</evidence>
<comment type="similarity">
    <text evidence="1">Belongs to the peptidase S1C family.</text>
</comment>
<evidence type="ECO:0000256" key="4">
    <source>
        <dbReference type="ARBA" id="ARBA00022825"/>
    </source>
</evidence>
<dbReference type="PRINTS" id="PR00834">
    <property type="entry name" value="PROTEASES2C"/>
</dbReference>
<dbReference type="PANTHER" id="PTHR22939:SF129">
    <property type="entry name" value="SERINE PROTEASE HTRA2, MITOCHONDRIAL"/>
    <property type="match status" value="1"/>
</dbReference>
<evidence type="ECO:0000256" key="3">
    <source>
        <dbReference type="ARBA" id="ARBA00022801"/>
    </source>
</evidence>
<dbReference type="InterPro" id="IPR043504">
    <property type="entry name" value="Peptidase_S1_PA_chymotrypsin"/>
</dbReference>
<proteinExistence type="inferred from homology"/>
<keyword evidence="2 7" id="KW-0645">Protease</keyword>
<dbReference type="Pfam" id="PF13180">
    <property type="entry name" value="PDZ_2"/>
    <property type="match status" value="1"/>
</dbReference>
<accession>A0A0J1LFB9</accession>
<name>A0A0J1LFB9_NIACI</name>
<keyword evidence="8" id="KW-1185">Reference proteome</keyword>
<keyword evidence="4" id="KW-0720">Serine protease</keyword>
<dbReference type="GO" id="GO:0006508">
    <property type="term" value="P:proteolysis"/>
    <property type="evidence" value="ECO:0007669"/>
    <property type="project" value="UniProtKB-KW"/>
</dbReference>
<dbReference type="InterPro" id="IPR009003">
    <property type="entry name" value="Peptidase_S1_PA"/>
</dbReference>
<dbReference type="Gene3D" id="2.40.10.10">
    <property type="entry name" value="Trypsin-like serine proteases"/>
    <property type="match status" value="2"/>
</dbReference>
<dbReference type="SUPFAM" id="SSF50494">
    <property type="entry name" value="Trypsin-like serine proteases"/>
    <property type="match status" value="1"/>
</dbReference>
<dbReference type="InterPro" id="IPR001940">
    <property type="entry name" value="Peptidase_S1C"/>
</dbReference>
<dbReference type="PANTHER" id="PTHR22939">
    <property type="entry name" value="SERINE PROTEASE FAMILY S1C HTRA-RELATED"/>
    <property type="match status" value="1"/>
</dbReference>
<dbReference type="OrthoDB" id="9758917at2"/>
<dbReference type="Proteomes" id="UP000036045">
    <property type="component" value="Unassembled WGS sequence"/>
</dbReference>
<evidence type="ECO:0000256" key="5">
    <source>
        <dbReference type="SAM" id="Phobius"/>
    </source>
</evidence>
<keyword evidence="3" id="KW-0378">Hydrolase</keyword>
<protein>
    <submittedName>
        <fullName evidence="7">Serine protease</fullName>
    </submittedName>
</protein>
<reference evidence="7 8" key="1">
    <citation type="submission" date="2015-05" db="EMBL/GenBank/DDBJ databases">
        <title>Whole genome sequence and identification of bacterial endophytes from Costus igneus.</title>
        <authorList>
            <person name="Lee Y.P."/>
            <person name="Gan H.M."/>
            <person name="Eng W."/>
            <person name="Wheatley M.S."/>
            <person name="Caraballo A."/>
            <person name="Polter S."/>
            <person name="Savka M.A."/>
            <person name="Hudson A.O."/>
        </authorList>
    </citation>
    <scope>NUCLEOTIDE SEQUENCE [LARGE SCALE GENOMIC DNA]</scope>
    <source>
        <strain evidence="7 8">RIT379</strain>
    </source>
</reference>
<evidence type="ECO:0000256" key="2">
    <source>
        <dbReference type="ARBA" id="ARBA00022670"/>
    </source>
</evidence>
<keyword evidence="5" id="KW-1133">Transmembrane helix</keyword>
<keyword evidence="5" id="KW-0472">Membrane</keyword>
<comment type="caution">
    <text evidence="7">The sequence shown here is derived from an EMBL/GenBank/DDBJ whole genome shotgun (WGS) entry which is preliminary data.</text>
</comment>
<dbReference type="PATRIC" id="fig|1397.4.peg.3322"/>
<dbReference type="Gene3D" id="2.30.42.10">
    <property type="match status" value="1"/>
</dbReference>
<dbReference type="InterPro" id="IPR001478">
    <property type="entry name" value="PDZ"/>
</dbReference>
<organism evidence="7 8">
    <name type="scientific">Niallia circulans</name>
    <name type="common">Bacillus circulans</name>
    <dbReference type="NCBI Taxonomy" id="1397"/>
    <lineage>
        <taxon>Bacteria</taxon>
        <taxon>Bacillati</taxon>
        <taxon>Bacillota</taxon>
        <taxon>Bacilli</taxon>
        <taxon>Bacillales</taxon>
        <taxon>Bacillaceae</taxon>
        <taxon>Niallia</taxon>
    </lineage>
</organism>
<gene>
    <name evidence="7" type="ORF">ABW02_06035</name>
</gene>
<dbReference type="PROSITE" id="PS50106">
    <property type="entry name" value="PDZ"/>
    <property type="match status" value="1"/>
</dbReference>
<feature type="domain" description="PDZ" evidence="6">
    <location>
        <begin position="284"/>
        <end position="389"/>
    </location>
</feature>
<dbReference type="Pfam" id="PF13365">
    <property type="entry name" value="Trypsin_2"/>
    <property type="match status" value="1"/>
</dbReference>
<dbReference type="AlphaFoldDB" id="A0A0J1LFB9"/>
<evidence type="ECO:0000256" key="1">
    <source>
        <dbReference type="ARBA" id="ARBA00010541"/>
    </source>
</evidence>
<evidence type="ECO:0000313" key="8">
    <source>
        <dbReference type="Proteomes" id="UP000036045"/>
    </source>
</evidence>